<evidence type="ECO:0000256" key="1">
    <source>
        <dbReference type="SAM" id="Phobius"/>
    </source>
</evidence>
<dbReference type="GO" id="GO:0004190">
    <property type="term" value="F:aspartic-type endopeptidase activity"/>
    <property type="evidence" value="ECO:0007669"/>
    <property type="project" value="InterPro"/>
</dbReference>
<keyword evidence="1" id="KW-0812">Transmembrane</keyword>
<feature type="transmembrane region" description="Helical" evidence="1">
    <location>
        <begin position="61"/>
        <end position="79"/>
    </location>
</feature>
<name>A0A173TJW3_9FIRM</name>
<feature type="transmembrane region" description="Helical" evidence="1">
    <location>
        <begin position="91"/>
        <end position="112"/>
    </location>
</feature>
<dbReference type="Proteomes" id="UP000283360">
    <property type="component" value="Unassembled WGS sequence"/>
</dbReference>
<dbReference type="Proteomes" id="UP000095727">
    <property type="component" value="Unassembled WGS sequence"/>
</dbReference>
<keyword evidence="6" id="KW-1185">Reference proteome</keyword>
<dbReference type="InterPro" id="IPR005081">
    <property type="entry name" value="SpoIIGA"/>
</dbReference>
<evidence type="ECO:0000313" key="3">
    <source>
        <dbReference type="EMBL" id="RGT92471.1"/>
    </source>
</evidence>
<dbReference type="GO" id="GO:0006508">
    <property type="term" value="P:proteolysis"/>
    <property type="evidence" value="ECO:0007669"/>
    <property type="project" value="InterPro"/>
</dbReference>
<dbReference type="EMBL" id="CYXR01000016">
    <property type="protein sequence ID" value="CUN02439.1"/>
    <property type="molecule type" value="Genomic_DNA"/>
</dbReference>
<organism evidence="2 5">
    <name type="scientific">Coprococcus comes</name>
    <dbReference type="NCBI Taxonomy" id="410072"/>
    <lineage>
        <taxon>Bacteria</taxon>
        <taxon>Bacillati</taxon>
        <taxon>Bacillota</taxon>
        <taxon>Clostridia</taxon>
        <taxon>Lachnospirales</taxon>
        <taxon>Lachnospiraceae</taxon>
        <taxon>Coprococcus</taxon>
    </lineage>
</organism>
<dbReference type="EMBL" id="QRXJ01000002">
    <property type="protein sequence ID" value="RGT92471.1"/>
    <property type="molecule type" value="Genomic_DNA"/>
</dbReference>
<dbReference type="RefSeq" id="WP_008371882.1">
    <property type="nucleotide sequence ID" value="NZ_CP070062.1"/>
</dbReference>
<accession>A0A173TJW3</accession>
<dbReference type="Proteomes" id="UP000285693">
    <property type="component" value="Unassembled WGS sequence"/>
</dbReference>
<dbReference type="EMBL" id="QRXY01000001">
    <property type="protein sequence ID" value="RGU47664.1"/>
    <property type="molecule type" value="Genomic_DNA"/>
</dbReference>
<feature type="transmembrane region" description="Helical" evidence="1">
    <location>
        <begin position="37"/>
        <end position="55"/>
    </location>
</feature>
<proteinExistence type="predicted"/>
<dbReference type="Pfam" id="PF03419">
    <property type="entry name" value="Peptidase_U4"/>
    <property type="match status" value="1"/>
</dbReference>
<keyword evidence="1" id="KW-1133">Transmembrane helix</keyword>
<evidence type="ECO:0000313" key="5">
    <source>
        <dbReference type="Proteomes" id="UP000095727"/>
    </source>
</evidence>
<reference evidence="2 5" key="1">
    <citation type="submission" date="2015-09" db="EMBL/GenBank/DDBJ databases">
        <authorList>
            <consortium name="Pathogen Informatics"/>
        </authorList>
    </citation>
    <scope>NUCLEOTIDE SEQUENCE [LARGE SCALE GENOMIC DNA]</scope>
    <source>
        <strain evidence="2 5">2789STDY5834962</strain>
    </source>
</reference>
<sequence>MQYEVYLDVLFLENMMMDFLILLAVKKVFPCSATYGSLLAGSFTGSLLTCAILFFPCPVWTRYILLFFLVNSCMTVIGLKIRTFPVFFKAWILLYLASFLLGGIMSWLRLYFGKFFRIISFLFTLGICGFFLLYHGLLFLKKLWKSQDHSFDVILTVNGKDFHLKAFLDSGNHLSDPLTGKPVHIISKDACQKISSQISPGRLRYIPYRTIQKTTSILPVFSVKKMRITGESEFLIQSPLIGISEQKNFGNGKYEMLLHPEDC</sequence>
<evidence type="ECO:0000313" key="7">
    <source>
        <dbReference type="Proteomes" id="UP000285693"/>
    </source>
</evidence>
<dbReference type="GeneID" id="92824129"/>
<evidence type="ECO:0000313" key="6">
    <source>
        <dbReference type="Proteomes" id="UP000283360"/>
    </source>
</evidence>
<feature type="transmembrane region" description="Helical" evidence="1">
    <location>
        <begin position="118"/>
        <end position="140"/>
    </location>
</feature>
<keyword evidence="1" id="KW-0472">Membrane</keyword>
<reference evidence="6 7" key="2">
    <citation type="submission" date="2018-08" db="EMBL/GenBank/DDBJ databases">
        <title>A genome reference for cultivated species of the human gut microbiota.</title>
        <authorList>
            <person name="Zou Y."/>
            <person name="Xue W."/>
            <person name="Luo G."/>
        </authorList>
    </citation>
    <scope>NUCLEOTIDE SEQUENCE [LARGE SCALE GENOMIC DNA]</scope>
    <source>
        <strain evidence="4 7">AF16-31</strain>
        <strain evidence="3 6">AF18-12LB</strain>
    </source>
</reference>
<dbReference type="GO" id="GO:0030436">
    <property type="term" value="P:asexual sporulation"/>
    <property type="evidence" value="ECO:0007669"/>
    <property type="project" value="InterPro"/>
</dbReference>
<dbReference type="AlphaFoldDB" id="A0A173TJW3"/>
<protein>
    <submittedName>
        <fullName evidence="2">Sigma-E processing peptidase SpoIIGA</fullName>
    </submittedName>
</protein>
<gene>
    <name evidence="4" type="ORF">DWW65_00740</name>
    <name evidence="3" type="ORF">DWX03_02305</name>
    <name evidence="2" type="ORF">ERS852574_02216</name>
</gene>
<evidence type="ECO:0000313" key="2">
    <source>
        <dbReference type="EMBL" id="CUN02439.1"/>
    </source>
</evidence>
<evidence type="ECO:0000313" key="4">
    <source>
        <dbReference type="EMBL" id="RGU47664.1"/>
    </source>
</evidence>